<dbReference type="RefSeq" id="WP_214172435.1">
    <property type="nucleotide sequence ID" value="NZ_JAHCVJ010000006.1"/>
</dbReference>
<reference evidence="2 3" key="1">
    <citation type="submission" date="2021-05" db="EMBL/GenBank/DDBJ databases">
        <title>The draft genome of Geobacter pelophilus DSM 12255.</title>
        <authorList>
            <person name="Xu Z."/>
            <person name="Masuda Y."/>
            <person name="Itoh H."/>
            <person name="Senoo K."/>
        </authorList>
    </citation>
    <scope>NUCLEOTIDE SEQUENCE [LARGE SCALE GENOMIC DNA]</scope>
    <source>
        <strain evidence="2 3">DSM 12255</strain>
    </source>
</reference>
<feature type="chain" id="PRO_5043890500" description="Beta-barrel porin 2" evidence="1">
    <location>
        <begin position="22"/>
        <end position="429"/>
    </location>
</feature>
<keyword evidence="3" id="KW-1185">Reference proteome</keyword>
<proteinExistence type="predicted"/>
<feature type="signal peptide" evidence="1">
    <location>
        <begin position="1"/>
        <end position="21"/>
    </location>
</feature>
<evidence type="ECO:0000313" key="2">
    <source>
        <dbReference type="EMBL" id="MBT0665663.1"/>
    </source>
</evidence>
<evidence type="ECO:0008006" key="4">
    <source>
        <dbReference type="Google" id="ProtNLM"/>
    </source>
</evidence>
<organism evidence="2 3">
    <name type="scientific">Geoanaerobacter pelophilus</name>
    <dbReference type="NCBI Taxonomy" id="60036"/>
    <lineage>
        <taxon>Bacteria</taxon>
        <taxon>Pseudomonadati</taxon>
        <taxon>Thermodesulfobacteriota</taxon>
        <taxon>Desulfuromonadia</taxon>
        <taxon>Geobacterales</taxon>
        <taxon>Geobacteraceae</taxon>
        <taxon>Geoanaerobacter</taxon>
    </lineage>
</organism>
<dbReference type="Proteomes" id="UP000811899">
    <property type="component" value="Unassembled WGS sequence"/>
</dbReference>
<sequence length="429" mass="46895">MKRLAGIAALLALQLPVLAVAADIGADGTTIIRIEERSVPGFSKQTVVPATQYLGFDAEDIRVKGLSLHFYGWGRVDLADDSSESTKPRSTDGNFSYGYLQYRFDKANAGLKAGRFFVYEGVAAEQVDGVYARTDLNKGFTVSAFGGIPVKLDRASSSKGKYIGGGRLGYRYGGILDLGLSGLLEGDSPTPYGKDKRQLAGVDLWLSPHRMVELSGRSSYNGTTEEVAEHSYLLALRPLSGLTAAVSYTDIRLKDYFTFTNTPSSLFNPNNDEKYRSHGLTATYRITQLPFPAEVSLDYKHYKRDSKGNSDRYGGELRLTPVEKLSTGLAVARIAAANGIMSYSEVRAYGLYYTGRYSVNLDAIANIYDEKVYGKKNAYEVTGGCGYQVTPALRVSGEATYADNPWYDGDVRGLLRVTYSYNNKKGAAQ</sequence>
<accession>A0AAW4L9C8</accession>
<evidence type="ECO:0000256" key="1">
    <source>
        <dbReference type="SAM" id="SignalP"/>
    </source>
</evidence>
<name>A0AAW4L9C8_9BACT</name>
<evidence type="ECO:0000313" key="3">
    <source>
        <dbReference type="Proteomes" id="UP000811899"/>
    </source>
</evidence>
<gene>
    <name evidence="2" type="ORF">KI809_15240</name>
</gene>
<comment type="caution">
    <text evidence="2">The sequence shown here is derived from an EMBL/GenBank/DDBJ whole genome shotgun (WGS) entry which is preliminary data.</text>
</comment>
<dbReference type="AlphaFoldDB" id="A0AAW4L9C8"/>
<keyword evidence="1" id="KW-0732">Signal</keyword>
<protein>
    <recommendedName>
        <fullName evidence="4">Beta-barrel porin 2</fullName>
    </recommendedName>
</protein>
<dbReference type="EMBL" id="JAHCVJ010000006">
    <property type="protein sequence ID" value="MBT0665663.1"/>
    <property type="molecule type" value="Genomic_DNA"/>
</dbReference>